<dbReference type="InterPro" id="IPR006311">
    <property type="entry name" value="TAT_signal"/>
</dbReference>
<organism evidence="2">
    <name type="scientific">marine metagenome</name>
    <dbReference type="NCBI Taxonomy" id="408172"/>
    <lineage>
        <taxon>unclassified sequences</taxon>
        <taxon>metagenomes</taxon>
        <taxon>ecological metagenomes</taxon>
    </lineage>
</organism>
<dbReference type="AlphaFoldDB" id="A0A381UW97"/>
<keyword evidence="1" id="KW-0732">Signal</keyword>
<dbReference type="PANTHER" id="PTHR30222:SF17">
    <property type="entry name" value="SPERMIDINE_PUTRESCINE-BINDING PERIPLASMIC PROTEIN"/>
    <property type="match status" value="1"/>
</dbReference>
<name>A0A381UW97_9ZZZZ</name>
<dbReference type="PANTHER" id="PTHR30222">
    <property type="entry name" value="SPERMIDINE/PUTRESCINE-BINDING PERIPLASMIC PROTEIN"/>
    <property type="match status" value="1"/>
</dbReference>
<dbReference type="SUPFAM" id="SSF53850">
    <property type="entry name" value="Periplasmic binding protein-like II"/>
    <property type="match status" value="1"/>
</dbReference>
<proteinExistence type="predicted"/>
<dbReference type="EMBL" id="UINC01007276">
    <property type="protein sequence ID" value="SVA32412.1"/>
    <property type="molecule type" value="Genomic_DNA"/>
</dbReference>
<dbReference type="PROSITE" id="PS51318">
    <property type="entry name" value="TAT"/>
    <property type="match status" value="1"/>
</dbReference>
<evidence type="ECO:0008006" key="3">
    <source>
        <dbReference type="Google" id="ProtNLM"/>
    </source>
</evidence>
<evidence type="ECO:0000256" key="1">
    <source>
        <dbReference type="ARBA" id="ARBA00022729"/>
    </source>
</evidence>
<gene>
    <name evidence="2" type="ORF">METZ01_LOCUS85266</name>
</gene>
<reference evidence="2" key="1">
    <citation type="submission" date="2018-05" db="EMBL/GenBank/DDBJ databases">
        <authorList>
            <person name="Lanie J.A."/>
            <person name="Ng W.-L."/>
            <person name="Kazmierczak K.M."/>
            <person name="Andrzejewski T.M."/>
            <person name="Davidsen T.M."/>
            <person name="Wayne K.J."/>
            <person name="Tettelin H."/>
            <person name="Glass J.I."/>
            <person name="Rusch D."/>
            <person name="Podicherti R."/>
            <person name="Tsui H.-C.T."/>
            <person name="Winkler M.E."/>
        </authorList>
    </citation>
    <scope>NUCLEOTIDE SEQUENCE</scope>
</reference>
<dbReference type="Gene3D" id="3.40.190.10">
    <property type="entry name" value="Periplasmic binding protein-like II"/>
    <property type="match status" value="2"/>
</dbReference>
<protein>
    <recommendedName>
        <fullName evidence="3">Spermidine/putrescine ABC transporter substrate-binding protein</fullName>
    </recommendedName>
</protein>
<evidence type="ECO:0000313" key="2">
    <source>
        <dbReference type="EMBL" id="SVA32412.1"/>
    </source>
</evidence>
<sequence>MNSKNIYRSFSSSRRDFIRSSATLAATVGAAGMLPTMSARADSGADYANSLWEKTKADLAGGNHRMELNIHAWEGYTEEPVLDPFSRETGAKVNPQMLISDPAAVNNLRGGGTKTWDVINLNNAWQRKMLYPEGLITPLDKDKYQPLYEMNVPGFEWPYHWTLDVSGNHLLGIIQRYGPSAMVINSDLISADTLEKGGYAEMIEGAAGKYAILDYENWVIMHACMAAGFTPFRKHTDAEMAAYKEMIFKLFKNAKKVSDDQAALARDMITGEVVGCFPGSVYTASAARNEGETQIMNVVPIEGPEETKTASHPNGQAGIIWIEVTSLVANPSPTPLADAFLIYCHTPEAAYRVGAKSPGTLNPVVQMGSNECLSKWSKDELDAIQWGEGGSWLGSLVDRCIDFDINPDYDAMHDMYTEAKRTRGS</sequence>
<accession>A0A381UW97</accession>